<dbReference type="SUPFAM" id="SSF51445">
    <property type="entry name" value="(Trans)glycosidases"/>
    <property type="match status" value="1"/>
</dbReference>
<dbReference type="Proteomes" id="UP000006558">
    <property type="component" value="Chromosome"/>
</dbReference>
<evidence type="ECO:0000256" key="1">
    <source>
        <dbReference type="ARBA" id="ARBA00010687"/>
    </source>
</evidence>
<protein>
    <recommendedName>
        <fullName evidence="4">Arabinogalactan endo-beta-1,4-galactanase</fullName>
        <ecNumber evidence="4">3.2.1.89</ecNumber>
    </recommendedName>
</protein>
<dbReference type="GO" id="GO:0045490">
    <property type="term" value="P:pectin catabolic process"/>
    <property type="evidence" value="ECO:0007669"/>
    <property type="project" value="TreeGrafter"/>
</dbReference>
<dbReference type="PANTHER" id="PTHR34983">
    <property type="entry name" value="ARABINOGALACTAN ENDO-BETA-1,4-GALACTANASE A"/>
    <property type="match status" value="1"/>
</dbReference>
<dbReference type="CAZy" id="GH53">
    <property type="family name" value="Glycoside Hydrolase Family 53"/>
</dbReference>
<comment type="catalytic activity">
    <reaction evidence="4">
        <text>The enzyme specifically hydrolyzes (1-&gt;4)-beta-D-galactosidic linkages in type I arabinogalactans.</text>
        <dbReference type="EC" id="3.2.1.89"/>
    </reaction>
</comment>
<evidence type="ECO:0000256" key="3">
    <source>
        <dbReference type="ARBA" id="ARBA00023295"/>
    </source>
</evidence>
<sequence length="612" mass="69257">MKEVGLMRGVLFVLMISSMAFGLIVNPVKNLCEDFIFGMDVSMLYEIEQLGGKYFENGVEKDCLEILKNHGINWIRLRVWNDPRDENGNPLGGGNCDYLKMTEIAKRAKKLGMKVLLDFHYSDWWADPGKQNKPKEWEYLHGELLERAVYSYTKLVLNHMRRNGALPDMVQVGNEVNNGFLWPDGKISGEGAGGFDGFTRLLKAAIKAVREVDPDIKIVIHLAEGGNNSLFRWFFDEITRRNVDFDVIGVSYYPYWHGTLEDLKNNLYDIATRYNKDVLVVETAYAWTLEDGDGYPNIFNGEEMELTGGYKATVQGQATFLRDLMEVVNSVPNGHGLGIFYWEGDWIPVRGAGWKTGEGNPWDNQAMFDFSGNALPSLNVFKLVKTSSPVEIAIKEILPVEVTTNLGEVPKFPDAVKVLFSDDSIRSLPVEWNFDSALVEESGVYKVEGYIKDIDRKIFATLTVKGSRNYLKNPGFETGEFSPWQVSGDKKAVKVVKVNPSSNAHQGEYAVNFWLDESFSFELSQEVELPAGVYRVGFWTHGEKGVKIALKVSDYGGDERSVEVETTGWLEWKNPEIRNIKVETGRIKITVSVEGRAGDWGFIDDFYLFREE</sequence>
<dbReference type="HOGENOM" id="CLU_011259_1_2_0"/>
<evidence type="ECO:0000259" key="5">
    <source>
        <dbReference type="Pfam" id="PF07532"/>
    </source>
</evidence>
<dbReference type="EC" id="3.2.1.89" evidence="4"/>
<dbReference type="CAZy" id="CBM61">
    <property type="family name" value="Carbohydrate-Binding Module Family 61"/>
</dbReference>
<dbReference type="FunFam" id="3.20.20.80:FF:000317">
    <property type="entry name" value="Arabinogalactan endo-beta-1,4-galactanase"/>
    <property type="match status" value="1"/>
</dbReference>
<keyword evidence="2 4" id="KW-0378">Hydrolase</keyword>
<evidence type="ECO:0000256" key="2">
    <source>
        <dbReference type="ARBA" id="ARBA00022801"/>
    </source>
</evidence>
<dbReference type="eggNOG" id="COG3867">
    <property type="taxonomic scope" value="Bacteria"/>
</dbReference>
<reference evidence="6 7" key="2">
    <citation type="journal article" date="2009" name="Proc. Natl. Acad. Sci. U.S.A.">
        <title>On the chimeric nature, thermophilic origin, and phylogenetic placement of the Thermotogales.</title>
        <authorList>
            <person name="Zhaxybayeva O."/>
            <person name="Swithers K.S."/>
            <person name="Lapierre P."/>
            <person name="Fournier G.P."/>
            <person name="Bickhart D.M."/>
            <person name="DeBoy R.T."/>
            <person name="Nelson K.E."/>
            <person name="Nesbo C.L."/>
            <person name="Doolittle W.F."/>
            <person name="Gogarten J.P."/>
            <person name="Noll K.M."/>
        </authorList>
    </citation>
    <scope>NUCLEOTIDE SEQUENCE [LARGE SCALE GENOMIC DNA]</scope>
    <source>
        <strain evidence="7">ATCC BAA-488 / DSM 13995 / JCM 10881 / RKU-1</strain>
    </source>
</reference>
<dbReference type="InterPro" id="IPR011081">
    <property type="entry name" value="Big_4"/>
</dbReference>
<dbReference type="InterPro" id="IPR011683">
    <property type="entry name" value="Glyco_hydro_53"/>
</dbReference>
<evidence type="ECO:0000313" key="6">
    <source>
        <dbReference type="EMBL" id="ABQ47562.1"/>
    </source>
</evidence>
<dbReference type="Gene3D" id="2.60.120.260">
    <property type="entry name" value="Galactose-binding domain-like"/>
    <property type="match status" value="1"/>
</dbReference>
<comment type="similarity">
    <text evidence="1 4">Belongs to the glycosyl hydrolase 53 family.</text>
</comment>
<organism evidence="6 7">
    <name type="scientific">Thermotoga petrophila (strain ATCC BAA-488 / DSM 13995 / JCM 10881 / RKU-1)</name>
    <dbReference type="NCBI Taxonomy" id="390874"/>
    <lineage>
        <taxon>Bacteria</taxon>
        <taxon>Thermotogati</taxon>
        <taxon>Thermotogota</taxon>
        <taxon>Thermotogae</taxon>
        <taxon>Thermotogales</taxon>
        <taxon>Thermotogaceae</taxon>
        <taxon>Thermotoga</taxon>
    </lineage>
</organism>
<proteinExistence type="inferred from homology"/>
<dbReference type="Pfam" id="PF07745">
    <property type="entry name" value="Glyco_hydro_53"/>
    <property type="match status" value="1"/>
</dbReference>
<dbReference type="InterPro" id="IPR017853">
    <property type="entry name" value="GH"/>
</dbReference>
<feature type="domain" description="Bacterial Ig-like" evidence="5">
    <location>
        <begin position="398"/>
        <end position="453"/>
    </location>
</feature>
<name>A5IMY9_THEP1</name>
<keyword evidence="3 4" id="KW-0326">Glycosidase</keyword>
<gene>
    <name evidence="6" type="ordered locus">Tpet_1555</name>
</gene>
<dbReference type="Pfam" id="PF07532">
    <property type="entry name" value="Big_4"/>
    <property type="match status" value="1"/>
</dbReference>
<evidence type="ECO:0000256" key="4">
    <source>
        <dbReference type="RuleBase" id="RU361192"/>
    </source>
</evidence>
<reference evidence="7" key="1">
    <citation type="submission" date="2007-05" db="EMBL/GenBank/DDBJ databases">
        <title>Complete sequence of Thermotoga petrophila RKU-1.</title>
        <authorList>
            <consortium name="US DOE Joint Genome Institute"/>
            <person name="Copeland A."/>
            <person name="Lucas S."/>
            <person name="Lapidus A."/>
            <person name="Barry K."/>
            <person name="Glavina del Rio T."/>
            <person name="Dalin E."/>
            <person name="Tice H."/>
            <person name="Pitluck S."/>
            <person name="Sims D."/>
            <person name="Brettin T."/>
            <person name="Bruce D."/>
            <person name="Detter J.C."/>
            <person name="Han C."/>
            <person name="Tapia R."/>
            <person name="Schmutz J."/>
            <person name="Larimer F."/>
            <person name="Land M."/>
            <person name="Hauser L."/>
            <person name="Kyrpides N."/>
            <person name="Mikhailova N."/>
            <person name="Nelson K."/>
            <person name="Gogarten J.P."/>
            <person name="Noll K."/>
            <person name="Richardson P."/>
        </authorList>
    </citation>
    <scope>NUCLEOTIDE SEQUENCE [LARGE SCALE GENOMIC DNA]</scope>
    <source>
        <strain evidence="7">ATCC BAA-488 / DSM 13995 / JCM 10881 / RKU-1</strain>
    </source>
</reference>
<dbReference type="EMBL" id="CP000702">
    <property type="protein sequence ID" value="ABQ47562.1"/>
    <property type="molecule type" value="Genomic_DNA"/>
</dbReference>
<dbReference type="AlphaFoldDB" id="A5IMY9"/>
<dbReference type="Gene3D" id="3.20.20.80">
    <property type="entry name" value="Glycosidases"/>
    <property type="match status" value="1"/>
</dbReference>
<dbReference type="PANTHER" id="PTHR34983:SF2">
    <property type="entry name" value="ENDO-BETA-1,4-GALACTANASE"/>
    <property type="match status" value="1"/>
</dbReference>
<accession>A5IMY9</accession>
<dbReference type="GO" id="GO:0015926">
    <property type="term" value="F:glucosidase activity"/>
    <property type="evidence" value="ECO:0007669"/>
    <property type="project" value="InterPro"/>
</dbReference>
<dbReference type="GO" id="GO:0031218">
    <property type="term" value="F:arabinogalactan endo-1,4-beta-galactosidase activity"/>
    <property type="evidence" value="ECO:0007669"/>
    <property type="project" value="UniProtKB-EC"/>
</dbReference>
<dbReference type="FunFam" id="2.60.120.260:FF:000277">
    <property type="entry name" value="Arabinogalactan endo-beta-1,4-galactanase"/>
    <property type="match status" value="1"/>
</dbReference>
<dbReference type="KEGG" id="tpt:Tpet_1555"/>
<evidence type="ECO:0000313" key="7">
    <source>
        <dbReference type="Proteomes" id="UP000006558"/>
    </source>
</evidence>
<dbReference type="STRING" id="390874.Tpet_1555"/>